<dbReference type="Pfam" id="PF02798">
    <property type="entry name" value="GST_N"/>
    <property type="match status" value="1"/>
</dbReference>
<proteinExistence type="inferred from homology"/>
<feature type="domain" description="GST C-terminal" evidence="7">
    <location>
        <begin position="113"/>
        <end position="235"/>
    </location>
</feature>
<dbReference type="SUPFAM" id="SSF52833">
    <property type="entry name" value="Thioredoxin-like"/>
    <property type="match status" value="1"/>
</dbReference>
<dbReference type="SUPFAM" id="SSF47616">
    <property type="entry name" value="GST C-terminal domain-like"/>
    <property type="match status" value="1"/>
</dbReference>
<dbReference type="SFLD" id="SFLDS00019">
    <property type="entry name" value="Glutathione_Transferase_(cytos"/>
    <property type="match status" value="1"/>
</dbReference>
<dbReference type="InterPro" id="IPR004045">
    <property type="entry name" value="Glutathione_S-Trfase_N"/>
</dbReference>
<accession>A0A8S0ZGZ5</accession>
<protein>
    <recommendedName>
        <fullName evidence="2">glutathione transferase</fullName>
        <ecNumber evidence="2">2.5.1.18</ecNumber>
    </recommendedName>
</protein>
<dbReference type="GO" id="GO:0006749">
    <property type="term" value="P:glutathione metabolic process"/>
    <property type="evidence" value="ECO:0007669"/>
    <property type="project" value="TreeGrafter"/>
</dbReference>
<dbReference type="InterPro" id="IPR036249">
    <property type="entry name" value="Thioredoxin-like_sf"/>
</dbReference>
<dbReference type="FunFam" id="3.40.30.10:FF:000035">
    <property type="entry name" value="hematopoietic prostaglandin D synthase"/>
    <property type="match status" value="1"/>
</dbReference>
<dbReference type="Pfam" id="PF14497">
    <property type="entry name" value="GST_C_3"/>
    <property type="match status" value="1"/>
</dbReference>
<gene>
    <name evidence="8" type="ORF">APLA_LOCUS4252</name>
</gene>
<dbReference type="CDD" id="cd03039">
    <property type="entry name" value="GST_N_Sigma_like"/>
    <property type="match status" value="1"/>
</dbReference>
<dbReference type="GO" id="GO:0004602">
    <property type="term" value="F:glutathione peroxidase activity"/>
    <property type="evidence" value="ECO:0007669"/>
    <property type="project" value="UniProtKB-ARBA"/>
</dbReference>
<keyword evidence="9" id="KW-1185">Reference proteome</keyword>
<comment type="similarity">
    <text evidence="4">Belongs to the GST superfamily. Sigma family.</text>
</comment>
<dbReference type="OrthoDB" id="414243at2759"/>
<dbReference type="Gene3D" id="3.40.30.10">
    <property type="entry name" value="Glutaredoxin"/>
    <property type="match status" value="1"/>
</dbReference>
<dbReference type="SFLD" id="SFLDG00363">
    <property type="entry name" value="AMPS_(cytGST):_Alpha-__Mu-__Pi"/>
    <property type="match status" value="1"/>
</dbReference>
<comment type="catalytic activity">
    <reaction evidence="5">
        <text>RX + glutathione = an S-substituted glutathione + a halide anion + H(+)</text>
        <dbReference type="Rhea" id="RHEA:16437"/>
        <dbReference type="ChEBI" id="CHEBI:15378"/>
        <dbReference type="ChEBI" id="CHEBI:16042"/>
        <dbReference type="ChEBI" id="CHEBI:17792"/>
        <dbReference type="ChEBI" id="CHEBI:57925"/>
        <dbReference type="ChEBI" id="CHEBI:90779"/>
        <dbReference type="EC" id="2.5.1.18"/>
    </reaction>
</comment>
<evidence type="ECO:0000256" key="3">
    <source>
        <dbReference type="ARBA" id="ARBA00022679"/>
    </source>
</evidence>
<comment type="subunit">
    <text evidence="1">Homodimer.</text>
</comment>
<keyword evidence="3" id="KW-0808">Transferase</keyword>
<evidence type="ECO:0000259" key="7">
    <source>
        <dbReference type="PROSITE" id="PS50405"/>
    </source>
</evidence>
<evidence type="ECO:0000256" key="2">
    <source>
        <dbReference type="ARBA" id="ARBA00012452"/>
    </source>
</evidence>
<evidence type="ECO:0000256" key="1">
    <source>
        <dbReference type="ARBA" id="ARBA00011738"/>
    </source>
</evidence>
<dbReference type="SFLD" id="SFLDG01205">
    <property type="entry name" value="AMPS.1"/>
    <property type="match status" value="1"/>
</dbReference>
<sequence length="235" mass="26423">MGEPLRVGSTRVNSFVGSRRGARTHVSSPDITMSKYVFYYFTVRGLGEGPRILLAFGGQEFEDNRLTQEQWPDFKAKTPFNQLPLLQIDGKQYAQSTAISRFLGRKYGIAGDNEDEAFEIDQNVDFLVDIRNIGAAIYKEEDEALKVKKYENLAEIVTPKLEKLNEIIVKNNGHLAAGKLTWGDFVFASTFDALKAVLRMPNLEKEYPAFQQVVDNVYSIPQVKAFADAAPKSPF</sequence>
<dbReference type="InterPro" id="IPR050213">
    <property type="entry name" value="GST_superfamily"/>
</dbReference>
<reference evidence="8 9" key="1">
    <citation type="submission" date="2020-04" db="EMBL/GenBank/DDBJ databases">
        <authorList>
            <person name="Wallbank WR R."/>
            <person name="Pardo Diaz C."/>
            <person name="Kozak K."/>
            <person name="Martin S."/>
            <person name="Jiggins C."/>
            <person name="Moest M."/>
            <person name="Warren A I."/>
            <person name="Byers J.R.P. K."/>
            <person name="Montejo-Kovacevich G."/>
            <person name="Yen C E."/>
        </authorList>
    </citation>
    <scope>NUCLEOTIDE SEQUENCE [LARGE SCALE GENOMIC DNA]</scope>
</reference>
<dbReference type="EC" id="2.5.1.18" evidence="2"/>
<evidence type="ECO:0000256" key="4">
    <source>
        <dbReference type="ARBA" id="ARBA00038317"/>
    </source>
</evidence>
<evidence type="ECO:0000256" key="5">
    <source>
        <dbReference type="ARBA" id="ARBA00047960"/>
    </source>
</evidence>
<dbReference type="AlphaFoldDB" id="A0A8S0ZGZ5"/>
<dbReference type="InterPro" id="IPR036282">
    <property type="entry name" value="Glutathione-S-Trfase_C_sf"/>
</dbReference>
<dbReference type="InterPro" id="IPR040079">
    <property type="entry name" value="Glutathione_S-Trfase"/>
</dbReference>
<dbReference type="EMBL" id="CADEBC010000428">
    <property type="protein sequence ID" value="CAB3230550.1"/>
    <property type="molecule type" value="Genomic_DNA"/>
</dbReference>
<feature type="domain" description="GST N-terminal" evidence="6">
    <location>
        <begin position="34"/>
        <end position="111"/>
    </location>
</feature>
<dbReference type="FunFam" id="1.20.1050.10:FF:000030">
    <property type="entry name" value="Glutathione S-transferase S1"/>
    <property type="match status" value="1"/>
</dbReference>
<dbReference type="InterPro" id="IPR010987">
    <property type="entry name" value="Glutathione-S-Trfase_C-like"/>
</dbReference>
<evidence type="ECO:0000259" key="6">
    <source>
        <dbReference type="PROSITE" id="PS50404"/>
    </source>
</evidence>
<dbReference type="CDD" id="cd03192">
    <property type="entry name" value="GST_C_Sigma_like"/>
    <property type="match status" value="1"/>
</dbReference>
<evidence type="ECO:0000313" key="8">
    <source>
        <dbReference type="EMBL" id="CAB3230550.1"/>
    </source>
</evidence>
<name>A0A8S0ZGZ5_ARCPL</name>
<dbReference type="Gene3D" id="1.20.1050.10">
    <property type="match status" value="1"/>
</dbReference>
<organism evidence="8 9">
    <name type="scientific">Arctia plantaginis</name>
    <name type="common">Wood tiger moth</name>
    <name type="synonym">Phalaena plantaginis</name>
    <dbReference type="NCBI Taxonomy" id="874455"/>
    <lineage>
        <taxon>Eukaryota</taxon>
        <taxon>Metazoa</taxon>
        <taxon>Ecdysozoa</taxon>
        <taxon>Arthropoda</taxon>
        <taxon>Hexapoda</taxon>
        <taxon>Insecta</taxon>
        <taxon>Pterygota</taxon>
        <taxon>Neoptera</taxon>
        <taxon>Endopterygota</taxon>
        <taxon>Lepidoptera</taxon>
        <taxon>Glossata</taxon>
        <taxon>Ditrysia</taxon>
        <taxon>Noctuoidea</taxon>
        <taxon>Erebidae</taxon>
        <taxon>Arctiinae</taxon>
        <taxon>Arctia</taxon>
    </lineage>
</organism>
<evidence type="ECO:0000313" key="9">
    <source>
        <dbReference type="Proteomes" id="UP000494106"/>
    </source>
</evidence>
<dbReference type="PANTHER" id="PTHR11571">
    <property type="entry name" value="GLUTATHIONE S-TRANSFERASE"/>
    <property type="match status" value="1"/>
</dbReference>
<dbReference type="GO" id="GO:0004364">
    <property type="term" value="F:glutathione transferase activity"/>
    <property type="evidence" value="ECO:0007669"/>
    <property type="project" value="UniProtKB-EC"/>
</dbReference>
<dbReference type="PROSITE" id="PS50404">
    <property type="entry name" value="GST_NTER"/>
    <property type="match status" value="1"/>
</dbReference>
<comment type="caution">
    <text evidence="8">The sequence shown here is derived from an EMBL/GenBank/DDBJ whole genome shotgun (WGS) entry which is preliminary data.</text>
</comment>
<dbReference type="InterPro" id="IPR004046">
    <property type="entry name" value="GST_C"/>
</dbReference>
<dbReference type="PROSITE" id="PS50405">
    <property type="entry name" value="GST_CTER"/>
    <property type="match status" value="1"/>
</dbReference>
<dbReference type="PANTHER" id="PTHR11571:SF224">
    <property type="entry name" value="HEMATOPOIETIC PROSTAGLANDIN D SYNTHASE"/>
    <property type="match status" value="1"/>
</dbReference>
<dbReference type="Proteomes" id="UP000494106">
    <property type="component" value="Unassembled WGS sequence"/>
</dbReference>